<dbReference type="Pfam" id="PF00359">
    <property type="entry name" value="PTS_EIIA_2"/>
    <property type="match status" value="1"/>
</dbReference>
<accession>A0A1M5XB29</accession>
<evidence type="ECO:0000313" key="11">
    <source>
        <dbReference type="Proteomes" id="UP000184389"/>
    </source>
</evidence>
<dbReference type="STRING" id="1123281.SAMN02745180_01616"/>
<evidence type="ECO:0000259" key="9">
    <source>
        <dbReference type="PROSITE" id="PS51372"/>
    </source>
</evidence>
<feature type="domain" description="PRD" evidence="9">
    <location>
        <begin position="302"/>
        <end position="409"/>
    </location>
</feature>
<organism evidence="10 11">
    <name type="scientific">Sporanaerobacter acetigenes DSM 13106</name>
    <dbReference type="NCBI Taxonomy" id="1123281"/>
    <lineage>
        <taxon>Bacteria</taxon>
        <taxon>Bacillati</taxon>
        <taxon>Bacillota</taxon>
        <taxon>Tissierellia</taxon>
        <taxon>Tissierellales</taxon>
        <taxon>Sporanaerobacteraceae</taxon>
        <taxon>Sporanaerobacter</taxon>
    </lineage>
</organism>
<evidence type="ECO:0000259" key="8">
    <source>
        <dbReference type="PROSITE" id="PS51099"/>
    </source>
</evidence>
<feature type="domain" description="PRD" evidence="9">
    <location>
        <begin position="188"/>
        <end position="293"/>
    </location>
</feature>
<dbReference type="Gene3D" id="3.40.50.2300">
    <property type="match status" value="1"/>
</dbReference>
<dbReference type="InterPro" id="IPR050661">
    <property type="entry name" value="BglG_antiterminators"/>
</dbReference>
<dbReference type="InterPro" id="IPR036095">
    <property type="entry name" value="PTS_EIIB-like_sf"/>
</dbReference>
<keyword evidence="4" id="KW-0010">Activator</keyword>
<dbReference type="CDD" id="cd05568">
    <property type="entry name" value="PTS_IIB_bgl_like"/>
    <property type="match status" value="1"/>
</dbReference>
<feature type="domain" description="HTH deoR-type" evidence="6">
    <location>
        <begin position="106"/>
        <end position="167"/>
    </location>
</feature>
<dbReference type="AlphaFoldDB" id="A0A1M5XB29"/>
<evidence type="ECO:0000256" key="2">
    <source>
        <dbReference type="ARBA" id="ARBA00022737"/>
    </source>
</evidence>
<dbReference type="PROSITE" id="PS51000">
    <property type="entry name" value="HTH_DEOR_2"/>
    <property type="match status" value="1"/>
</dbReference>
<dbReference type="InterPro" id="IPR002178">
    <property type="entry name" value="PTS_EIIA_type-2_dom"/>
</dbReference>
<evidence type="ECO:0000256" key="5">
    <source>
        <dbReference type="ARBA" id="ARBA00023163"/>
    </source>
</evidence>
<dbReference type="GO" id="GO:0009401">
    <property type="term" value="P:phosphoenolpyruvate-dependent sugar phosphotransferase system"/>
    <property type="evidence" value="ECO:0007669"/>
    <property type="project" value="InterPro"/>
</dbReference>
<keyword evidence="3" id="KW-0805">Transcription regulation</keyword>
<reference evidence="10 11" key="1">
    <citation type="submission" date="2016-11" db="EMBL/GenBank/DDBJ databases">
        <authorList>
            <person name="Jaros S."/>
            <person name="Januszkiewicz K."/>
            <person name="Wedrychowicz H."/>
        </authorList>
    </citation>
    <scope>NUCLEOTIDE SEQUENCE [LARGE SCALE GENOMIC DNA]</scope>
    <source>
        <strain evidence="10 11">DSM 13106</strain>
    </source>
</reference>
<keyword evidence="1" id="KW-0808">Transferase</keyword>
<feature type="domain" description="PTS EIIA type-2" evidence="7">
    <location>
        <begin position="511"/>
        <end position="650"/>
    </location>
</feature>
<dbReference type="InterPro" id="IPR003501">
    <property type="entry name" value="PTS_EIIB_2/3"/>
</dbReference>
<evidence type="ECO:0000313" key="10">
    <source>
        <dbReference type="EMBL" id="SHH97030.1"/>
    </source>
</evidence>
<dbReference type="Pfam" id="PF02302">
    <property type="entry name" value="PTS_IIB"/>
    <property type="match status" value="1"/>
</dbReference>
<dbReference type="InterPro" id="IPR036634">
    <property type="entry name" value="PRD_sf"/>
</dbReference>
<evidence type="ECO:0000259" key="7">
    <source>
        <dbReference type="PROSITE" id="PS51094"/>
    </source>
</evidence>
<keyword evidence="11" id="KW-1185">Reference proteome</keyword>
<evidence type="ECO:0000259" key="6">
    <source>
        <dbReference type="PROSITE" id="PS51000"/>
    </source>
</evidence>
<keyword evidence="5" id="KW-0804">Transcription</keyword>
<dbReference type="SUPFAM" id="SSF52794">
    <property type="entry name" value="PTS system IIB component-like"/>
    <property type="match status" value="1"/>
</dbReference>
<dbReference type="InterPro" id="IPR007737">
    <property type="entry name" value="Mga_HTH"/>
</dbReference>
<dbReference type="EMBL" id="FQXR01000006">
    <property type="protein sequence ID" value="SHH97030.1"/>
    <property type="molecule type" value="Genomic_DNA"/>
</dbReference>
<keyword evidence="2" id="KW-0677">Repeat</keyword>
<dbReference type="Proteomes" id="UP000184389">
    <property type="component" value="Unassembled WGS sequence"/>
</dbReference>
<dbReference type="InterPro" id="IPR036388">
    <property type="entry name" value="WH-like_DNA-bd_sf"/>
</dbReference>
<protein>
    <submittedName>
        <fullName evidence="10">Transcriptional antiterminator</fullName>
    </submittedName>
</protein>
<dbReference type="PANTHER" id="PTHR30185:SF18">
    <property type="entry name" value="TRANSCRIPTIONAL REGULATOR MTLR"/>
    <property type="match status" value="1"/>
</dbReference>
<name>A0A1M5XB29_9FIRM</name>
<dbReference type="PROSITE" id="PS51372">
    <property type="entry name" value="PRD_2"/>
    <property type="match status" value="2"/>
</dbReference>
<dbReference type="InterPro" id="IPR001034">
    <property type="entry name" value="DeoR_HTH"/>
</dbReference>
<dbReference type="PROSITE" id="PS51099">
    <property type="entry name" value="PTS_EIIB_TYPE_2"/>
    <property type="match status" value="1"/>
</dbReference>
<dbReference type="InterPro" id="IPR016152">
    <property type="entry name" value="PTrfase/Anion_transptr"/>
</dbReference>
<dbReference type="PROSITE" id="PS00372">
    <property type="entry name" value="PTS_EIIA_TYPE_2_HIS"/>
    <property type="match status" value="1"/>
</dbReference>
<feature type="domain" description="PTS EIIB type-2" evidence="8">
    <location>
        <begin position="410"/>
        <end position="499"/>
    </location>
</feature>
<dbReference type="GO" id="GO:0003700">
    <property type="term" value="F:DNA-binding transcription factor activity"/>
    <property type="evidence" value="ECO:0007669"/>
    <property type="project" value="InterPro"/>
</dbReference>
<proteinExistence type="predicted"/>
<evidence type="ECO:0000256" key="3">
    <source>
        <dbReference type="ARBA" id="ARBA00023015"/>
    </source>
</evidence>
<dbReference type="SUPFAM" id="SSF46785">
    <property type="entry name" value="Winged helix' DNA-binding domain"/>
    <property type="match status" value="1"/>
</dbReference>
<dbReference type="Pfam" id="PF00874">
    <property type="entry name" value="PRD"/>
    <property type="match status" value="2"/>
</dbReference>
<dbReference type="SUPFAM" id="SSF55804">
    <property type="entry name" value="Phoshotransferase/anion transport protein"/>
    <property type="match status" value="1"/>
</dbReference>
<dbReference type="SUPFAM" id="SSF63520">
    <property type="entry name" value="PTS-regulatory domain, PRD"/>
    <property type="match status" value="2"/>
</dbReference>
<evidence type="ECO:0000256" key="1">
    <source>
        <dbReference type="ARBA" id="ARBA00022679"/>
    </source>
</evidence>
<dbReference type="PANTHER" id="PTHR30185">
    <property type="entry name" value="CRYPTIC BETA-GLUCOSIDE BGL OPERON ANTITERMINATOR"/>
    <property type="match status" value="1"/>
</dbReference>
<dbReference type="GO" id="GO:0008982">
    <property type="term" value="F:protein-N(PI)-phosphohistidine-sugar phosphotransferase activity"/>
    <property type="evidence" value="ECO:0007669"/>
    <property type="project" value="InterPro"/>
</dbReference>
<dbReference type="Gene3D" id="1.10.10.10">
    <property type="entry name" value="Winged helix-like DNA-binding domain superfamily/Winged helix DNA-binding domain"/>
    <property type="match status" value="2"/>
</dbReference>
<dbReference type="Gene3D" id="1.10.1790.10">
    <property type="entry name" value="PRD domain"/>
    <property type="match status" value="2"/>
</dbReference>
<sequence length="650" mass="76079">MPDYTDMWGVMMDSIFKERWVEIIKILLNSTRPMTIREMEIKLKVSNRTIRNDLDEINIYLKENKYGSIVRKPRVGIWIEIDDDRENELRKMFNEINRYVEPFSPKERQLYILKELLKCQNPITMEELSEELYVSRITIFKDINKIEEDIKRYNLSILRKQNYGVEIIGSESDFRKLVTEVFKEDRDVFSQNSLNFIRELLLESERQMDFFFTDESMSSLIFHIAISVERVRQNKSIKLDCEKKDELKSHREYSIAKYIVEKLETEFAACIPENEICYITMHILGSKIQRDYRYDDERLLSILDKDVVKLSMEIIELIGNILSVDLSNDKALLIGLALHLEPTVNRFKYDLVIKNPLLPEIKKNYPSIFGASWASSVLFEKYYGYKVNEDEIGYIAIHIGAALERQKINTKAIIVCSSGVGTSQLVSVRLGKAIPNLDIVDVISLHEVENIENKNFDIVISTVPFEYSLKPVVQISPFVEEKDIEKIKKWIKNIEGIRKPDKKILDDTLGIFFSPSLIFPKLNLKTREEVINVLGDYMLKYGYIEPAFLEEVFEREKITSTAIGKGVAIPHGNQKYVKRPVIALAILEKPVQWGENDVDLVFMLAFKEDSKLNMQNFFSEFYKILDDEKILNDIRILNSSEEIYRYLSRR</sequence>
<dbReference type="InterPro" id="IPR036390">
    <property type="entry name" value="WH_DNA-bd_sf"/>
</dbReference>
<dbReference type="PROSITE" id="PS51094">
    <property type="entry name" value="PTS_EIIA_TYPE_2"/>
    <property type="match status" value="1"/>
</dbReference>
<dbReference type="Gene3D" id="3.40.930.10">
    <property type="entry name" value="Mannitol-specific EII, Chain A"/>
    <property type="match status" value="1"/>
</dbReference>
<dbReference type="Pfam" id="PF05043">
    <property type="entry name" value="Mga"/>
    <property type="match status" value="1"/>
</dbReference>
<dbReference type="CDD" id="cd00211">
    <property type="entry name" value="PTS_IIA_fru"/>
    <property type="match status" value="1"/>
</dbReference>
<dbReference type="InterPro" id="IPR011608">
    <property type="entry name" value="PRD"/>
</dbReference>
<evidence type="ECO:0000256" key="4">
    <source>
        <dbReference type="ARBA" id="ARBA00023159"/>
    </source>
</evidence>
<gene>
    <name evidence="10" type="ORF">SAMN02745180_01616</name>
</gene>
<dbReference type="InterPro" id="IPR013011">
    <property type="entry name" value="PTS_EIIB_2"/>
</dbReference>